<evidence type="ECO:0000313" key="3">
    <source>
        <dbReference type="EMBL" id="SHE27728.1"/>
    </source>
</evidence>
<keyword evidence="2" id="KW-0460">Magnesium</keyword>
<evidence type="ECO:0000313" key="4">
    <source>
        <dbReference type="Proteomes" id="UP000184251"/>
    </source>
</evidence>
<dbReference type="STRING" id="1120975.SAMN02746064_00102"/>
<dbReference type="InterPro" id="IPR018520">
    <property type="entry name" value="UPP_synth-like_CS"/>
</dbReference>
<dbReference type="FunFam" id="3.40.1180.10:FF:000001">
    <property type="entry name" value="(2E,6E)-farnesyl-diphosphate-specific ditrans,polycis-undecaprenyl-diphosphate synthase"/>
    <property type="match status" value="1"/>
</dbReference>
<dbReference type="AlphaFoldDB" id="A0A1M4S6A4"/>
<feature type="binding site" evidence="2">
    <location>
        <position position="67"/>
    </location>
    <ligand>
        <name>substrate</name>
    </ligand>
</feature>
<dbReference type="RefSeq" id="WP_073269108.1">
    <property type="nucleotide sequence ID" value="NZ_FQTU01000001.1"/>
</dbReference>
<comment type="cofactor">
    <cofactor evidence="2">
        <name>Mg(2+)</name>
        <dbReference type="ChEBI" id="CHEBI:18420"/>
    </cofactor>
    <text evidence="2">Binds 2 magnesium ions per subunit.</text>
</comment>
<name>A0A1M4S6A4_9FIRM</name>
<reference evidence="3" key="1">
    <citation type="submission" date="2016-11" db="EMBL/GenBank/DDBJ databases">
        <authorList>
            <person name="Jaros S."/>
            <person name="Januszkiewicz K."/>
            <person name="Wedrychowicz H."/>
        </authorList>
    </citation>
    <scope>NUCLEOTIDE SEQUENCE [LARGE SCALE GENOMIC DNA]</scope>
    <source>
        <strain evidence="3">DSM 14828</strain>
    </source>
</reference>
<proteinExistence type="inferred from homology"/>
<organism evidence="3 4">
    <name type="scientific">Alkalibacter saccharofermentans DSM 14828</name>
    <dbReference type="NCBI Taxonomy" id="1120975"/>
    <lineage>
        <taxon>Bacteria</taxon>
        <taxon>Bacillati</taxon>
        <taxon>Bacillota</taxon>
        <taxon>Clostridia</taxon>
        <taxon>Eubacteriales</taxon>
        <taxon>Eubacteriaceae</taxon>
        <taxon>Alkalibacter</taxon>
    </lineage>
</organism>
<dbReference type="NCBIfam" id="TIGR00055">
    <property type="entry name" value="uppS"/>
    <property type="match status" value="1"/>
</dbReference>
<dbReference type="PANTHER" id="PTHR10291:SF0">
    <property type="entry name" value="DEHYDRODOLICHYL DIPHOSPHATE SYNTHASE 2"/>
    <property type="match status" value="1"/>
</dbReference>
<gene>
    <name evidence="3" type="ORF">SAMN02746064_00102</name>
</gene>
<dbReference type="Proteomes" id="UP000184251">
    <property type="component" value="Unassembled WGS sequence"/>
</dbReference>
<accession>A0A1M4S6A4</accession>
<feature type="active site" evidence="2">
    <location>
        <position position="18"/>
    </location>
</feature>
<evidence type="ECO:0000256" key="2">
    <source>
        <dbReference type="HAMAP-Rule" id="MF_01139"/>
    </source>
</evidence>
<feature type="binding site" evidence="2">
    <location>
        <position position="18"/>
    </location>
    <ligand>
        <name>Mg(2+)</name>
        <dbReference type="ChEBI" id="CHEBI:18420"/>
    </ligand>
</feature>
<dbReference type="PANTHER" id="PTHR10291">
    <property type="entry name" value="DEHYDRODOLICHYL DIPHOSPHATE SYNTHASE FAMILY MEMBER"/>
    <property type="match status" value="1"/>
</dbReference>
<keyword evidence="1 2" id="KW-0808">Transferase</keyword>
<feature type="binding site" evidence="2">
    <location>
        <begin position="19"/>
        <end position="22"/>
    </location>
    <ligand>
        <name>substrate</name>
    </ligand>
</feature>
<dbReference type="EMBL" id="FQTU01000001">
    <property type="protein sequence ID" value="SHE27728.1"/>
    <property type="molecule type" value="Genomic_DNA"/>
</dbReference>
<dbReference type="GO" id="GO:0016094">
    <property type="term" value="P:polyprenol biosynthetic process"/>
    <property type="evidence" value="ECO:0007669"/>
    <property type="project" value="TreeGrafter"/>
</dbReference>
<dbReference type="PROSITE" id="PS01066">
    <property type="entry name" value="UPP_SYNTHASE"/>
    <property type="match status" value="1"/>
</dbReference>
<comment type="similarity">
    <text evidence="2">Belongs to the UPP synthase family.</text>
</comment>
<dbReference type="Gene3D" id="3.40.1180.10">
    <property type="entry name" value="Decaprenyl diphosphate synthase-like"/>
    <property type="match status" value="1"/>
</dbReference>
<keyword evidence="4" id="KW-1185">Reference proteome</keyword>
<feature type="binding site" evidence="2">
    <location>
        <begin position="192"/>
        <end position="194"/>
    </location>
    <ligand>
        <name>substrate</name>
    </ligand>
</feature>
<dbReference type="GO" id="GO:0045547">
    <property type="term" value="F:ditrans,polycis-polyprenyl diphosphate synthase [(2E,6E)-farnesyl diphosphate specific] activity"/>
    <property type="evidence" value="ECO:0007669"/>
    <property type="project" value="TreeGrafter"/>
</dbReference>
<feature type="binding site" evidence="2">
    <location>
        <position position="69"/>
    </location>
    <ligand>
        <name>substrate</name>
    </ligand>
</feature>
<dbReference type="CDD" id="cd00475">
    <property type="entry name" value="Cis_IPPS"/>
    <property type="match status" value="1"/>
</dbReference>
<feature type="binding site" evidence="2">
    <location>
        <begin position="63"/>
        <end position="65"/>
    </location>
    <ligand>
        <name>substrate</name>
    </ligand>
</feature>
<dbReference type="HAMAP" id="MF_01139">
    <property type="entry name" value="ISPT"/>
    <property type="match status" value="1"/>
</dbReference>
<sequence>MSNNLSENLPNHVGIIMDGNGRWAKMQNKPRLYGHKAGVETIREIVKVSSRLGIKALTLYAFSTENWKRPHTEVAGLMGIFSRYLKKEVSELNDNNVKLRIVGDIAPLSQKLKEQIAESEKLTKENTGLVLNIAVNYGGRSEVLNAVREIAEMVKQGRIDPEDISESTIEENLYTAGLPDPDFVIRTSGEMRLSNFLIWQCAYSELWFTPVLWPDFTEEIFLSALEEFQNRTRRFGGV</sequence>
<dbReference type="NCBIfam" id="NF011405">
    <property type="entry name" value="PRK14830.1"/>
    <property type="match status" value="1"/>
</dbReference>
<feature type="binding site" evidence="2">
    <location>
        <position position="31"/>
    </location>
    <ligand>
        <name>substrate</name>
    </ligand>
</feature>
<keyword evidence="2" id="KW-0479">Metal-binding</keyword>
<feature type="binding site" evidence="2">
    <location>
        <position position="35"/>
    </location>
    <ligand>
        <name>substrate</name>
    </ligand>
</feature>
<feature type="active site" description="Proton acceptor" evidence="2">
    <location>
        <position position="66"/>
    </location>
</feature>
<evidence type="ECO:0000256" key="1">
    <source>
        <dbReference type="ARBA" id="ARBA00022679"/>
    </source>
</evidence>
<dbReference type="Pfam" id="PF01255">
    <property type="entry name" value="Prenyltransf"/>
    <property type="match status" value="1"/>
</dbReference>
<comment type="subunit">
    <text evidence="2">Homodimer.</text>
</comment>
<feature type="binding site" evidence="2">
    <location>
        <position position="186"/>
    </location>
    <ligand>
        <name>substrate</name>
    </ligand>
</feature>
<protein>
    <recommendedName>
        <fullName evidence="2">Isoprenyl transferase</fullName>
        <ecNumber evidence="2">2.5.1.-</ecNumber>
    </recommendedName>
</protein>
<dbReference type="InterPro" id="IPR001441">
    <property type="entry name" value="UPP_synth-like"/>
</dbReference>
<feature type="binding site" evidence="2">
    <location>
        <position position="23"/>
    </location>
    <ligand>
        <name>substrate</name>
    </ligand>
</feature>
<dbReference type="EC" id="2.5.1.-" evidence="2"/>
<comment type="function">
    <text evidence="2">Catalyzes the condensation of isopentenyl diphosphate (IPP) with allylic pyrophosphates generating different type of terpenoids.</text>
</comment>
<dbReference type="InterPro" id="IPR036424">
    <property type="entry name" value="UPP_synth-like_sf"/>
</dbReference>
<dbReference type="SUPFAM" id="SSF64005">
    <property type="entry name" value="Undecaprenyl diphosphate synthase"/>
    <property type="match status" value="1"/>
</dbReference>
<dbReference type="GO" id="GO:0000287">
    <property type="term" value="F:magnesium ion binding"/>
    <property type="evidence" value="ECO:0007669"/>
    <property type="project" value="UniProtKB-UniRule"/>
</dbReference>
<feature type="binding site" evidence="2">
    <location>
        <position position="205"/>
    </location>
    <ligand>
        <name>Mg(2+)</name>
        <dbReference type="ChEBI" id="CHEBI:18420"/>
    </ligand>
</feature>
<dbReference type="OrthoDB" id="4191603at2"/>